<organism evidence="5 6">
    <name type="scientific">Thiobacillus denitrificans (strain ATCC 25259 / T1)</name>
    <dbReference type="NCBI Taxonomy" id="292415"/>
    <lineage>
        <taxon>Bacteria</taxon>
        <taxon>Pseudomonadati</taxon>
        <taxon>Pseudomonadota</taxon>
        <taxon>Betaproteobacteria</taxon>
        <taxon>Nitrosomonadales</taxon>
        <taxon>Thiobacillaceae</taxon>
        <taxon>Thiobacillus</taxon>
    </lineage>
</organism>
<dbReference type="KEGG" id="tbd:Tbd_1006"/>
<dbReference type="InterPro" id="IPR043128">
    <property type="entry name" value="Rev_trsase/Diguanyl_cyclase"/>
</dbReference>
<dbReference type="GO" id="GO:0071732">
    <property type="term" value="P:cellular response to nitric oxide"/>
    <property type="evidence" value="ECO:0007669"/>
    <property type="project" value="UniProtKB-ARBA"/>
</dbReference>
<evidence type="ECO:0000259" key="4">
    <source>
        <dbReference type="PROSITE" id="PS50887"/>
    </source>
</evidence>
<dbReference type="NCBIfam" id="TIGR00254">
    <property type="entry name" value="GGDEF"/>
    <property type="match status" value="1"/>
</dbReference>
<keyword evidence="2" id="KW-0812">Transmembrane</keyword>
<feature type="transmembrane region" description="Helical" evidence="2">
    <location>
        <begin position="59"/>
        <end position="79"/>
    </location>
</feature>
<dbReference type="InterPro" id="IPR029787">
    <property type="entry name" value="Nucleotide_cyclase"/>
</dbReference>
<comment type="catalytic activity">
    <reaction evidence="1">
        <text>3',3'-c-di-GMP + H2O = 5'-phosphoguanylyl(3'-&gt;5')guanosine + H(+)</text>
        <dbReference type="Rhea" id="RHEA:24902"/>
        <dbReference type="ChEBI" id="CHEBI:15377"/>
        <dbReference type="ChEBI" id="CHEBI:15378"/>
        <dbReference type="ChEBI" id="CHEBI:58754"/>
        <dbReference type="ChEBI" id="CHEBI:58805"/>
        <dbReference type="EC" id="3.1.4.52"/>
    </reaction>
    <physiologicalReaction direction="left-to-right" evidence="1">
        <dbReference type="Rhea" id="RHEA:24903"/>
    </physiologicalReaction>
</comment>
<sequence>MIAYLCAPHALVLQKEASHRLRPKVSRPRTRYVIGRLHSQRAAAHPASTSPLMFRLSRYYSIASLVGISIVVVVLSWFYRQLAIETLLAHQTRSNVDLTRSYANAIWHRFDAFVSASGEWSAEDLRRRPEVASLHAATLAQMHGMNVVKVKVYNLSGTTVYSSEAGQIGEDKHDNPGFLSARAGKPASEIVFRDQFYAFEEVIADRNLIATYLPIHEHGNGPVKAVFEVYTDVTPLVAKMEATQTKIITGVVLALALLYLFLFLIVRRADQIITRQDRERQDNEQRIRHQAFHDSLTGLPNRNSFLEHISEAIDRSKRSGNPGALLFLDLDRFKLVNDSLGHDAGDQLLRITASRIQKCLRETDMAFRMSGDEFVVILESVDKGEHAALAAQRVMQEMAVPMSLSGCEVIVNVSIGITTFAGDSADVQALLKEADSAMYRAKQVGQNHYEFHTPDMNSAAHERLSMETDLQRALQNQEFVLHYQPKIDTATKAIVSVEALLRWNHPTRGLVLPNTFIPLLEDTGLINPVGEWVLLQAACQAQAWIDAGLEPIRMSVNISAKQFRSHILVETVRRTLGASQLESRYLELELTESMFIENAERSIQIMQELKCLGVSLSIDDFGSGYSSLAYLKQFPVDYLKIDRSFVTDLVSNKKDAAIAVAIAALAHSLDLKLVAEGVEDQAQVEFLEKQGCHELQGYLFGRPVSAEELEQVLRQADRGQEARRPVDTAA</sequence>
<evidence type="ECO:0000313" key="5">
    <source>
        <dbReference type="EMBL" id="AAZ96959.1"/>
    </source>
</evidence>
<dbReference type="HOGENOM" id="CLU_000445_70_49_4"/>
<dbReference type="SUPFAM" id="SSF141868">
    <property type="entry name" value="EAL domain-like"/>
    <property type="match status" value="1"/>
</dbReference>
<dbReference type="InterPro" id="IPR001633">
    <property type="entry name" value="EAL_dom"/>
</dbReference>
<keyword evidence="2" id="KW-1133">Transmembrane helix</keyword>
<dbReference type="CDD" id="cd01949">
    <property type="entry name" value="GGDEF"/>
    <property type="match status" value="1"/>
</dbReference>
<dbReference type="CDD" id="cd01948">
    <property type="entry name" value="EAL"/>
    <property type="match status" value="1"/>
</dbReference>
<proteinExistence type="predicted"/>
<accession>Q3SK35</accession>
<dbReference type="InterPro" id="IPR052155">
    <property type="entry name" value="Biofilm_reg_signaling"/>
</dbReference>
<protein>
    <submittedName>
        <fullName evidence="5">Putative diguanylate cyclase/phosphodiesterase (GGDEF &amp; EAL domains)</fullName>
    </submittedName>
</protein>
<dbReference type="RefSeq" id="WP_011311518.1">
    <property type="nucleotide sequence ID" value="NC_007404.1"/>
</dbReference>
<dbReference type="InterPro" id="IPR000160">
    <property type="entry name" value="GGDEF_dom"/>
</dbReference>
<dbReference type="SMART" id="SM00267">
    <property type="entry name" value="GGDEF"/>
    <property type="match status" value="1"/>
</dbReference>
<reference evidence="5 6" key="1">
    <citation type="journal article" date="2006" name="J. Bacteriol.">
        <title>The genome sequence of the obligately chemolithoautotrophic, facultatively anaerobic bacterium Thiobacillus denitrificans.</title>
        <authorList>
            <person name="Beller H.R."/>
            <person name="Chain P.S."/>
            <person name="Letain T.E."/>
            <person name="Chakicherla A."/>
            <person name="Larimer F.W."/>
            <person name="Richardson P.M."/>
            <person name="Coleman M.A."/>
            <person name="Wood A.P."/>
            <person name="Kelly D.P."/>
        </authorList>
    </citation>
    <scope>NUCLEOTIDE SEQUENCE [LARGE SCALE GENOMIC DNA]</scope>
    <source>
        <strain evidence="5 6">ATCC 25259</strain>
    </source>
</reference>
<dbReference type="PROSITE" id="PS50887">
    <property type="entry name" value="GGDEF"/>
    <property type="match status" value="1"/>
</dbReference>
<dbReference type="eggNOG" id="COG5001">
    <property type="taxonomic scope" value="Bacteria"/>
</dbReference>
<dbReference type="EMBL" id="CP000116">
    <property type="protein sequence ID" value="AAZ96959.1"/>
    <property type="molecule type" value="Genomic_DNA"/>
</dbReference>
<dbReference type="PANTHER" id="PTHR44757:SF2">
    <property type="entry name" value="BIOFILM ARCHITECTURE MAINTENANCE PROTEIN MBAA"/>
    <property type="match status" value="1"/>
</dbReference>
<dbReference type="OrthoDB" id="9813903at2"/>
<dbReference type="FunFam" id="3.30.70.270:FF:000001">
    <property type="entry name" value="Diguanylate cyclase domain protein"/>
    <property type="match status" value="1"/>
</dbReference>
<dbReference type="InterPro" id="IPR035919">
    <property type="entry name" value="EAL_sf"/>
</dbReference>
<name>Q3SK35_THIDA</name>
<dbReference type="SMART" id="SM00052">
    <property type="entry name" value="EAL"/>
    <property type="match status" value="1"/>
</dbReference>
<evidence type="ECO:0000256" key="1">
    <source>
        <dbReference type="ARBA" id="ARBA00051114"/>
    </source>
</evidence>
<feature type="transmembrane region" description="Helical" evidence="2">
    <location>
        <begin position="247"/>
        <end position="266"/>
    </location>
</feature>
<dbReference type="AlphaFoldDB" id="Q3SK35"/>
<dbReference type="Gene3D" id="3.30.70.270">
    <property type="match status" value="1"/>
</dbReference>
<evidence type="ECO:0000256" key="2">
    <source>
        <dbReference type="SAM" id="Phobius"/>
    </source>
</evidence>
<dbReference type="Proteomes" id="UP000008291">
    <property type="component" value="Chromosome"/>
</dbReference>
<gene>
    <name evidence="5" type="ordered locus">Tbd_1006</name>
</gene>
<dbReference type="FunFam" id="3.20.20.450:FF:000001">
    <property type="entry name" value="Cyclic di-GMP phosphodiesterase yahA"/>
    <property type="match status" value="1"/>
</dbReference>
<feature type="domain" description="GGDEF" evidence="4">
    <location>
        <begin position="321"/>
        <end position="454"/>
    </location>
</feature>
<keyword evidence="2" id="KW-0472">Membrane</keyword>
<dbReference type="Pfam" id="PF00563">
    <property type="entry name" value="EAL"/>
    <property type="match status" value="1"/>
</dbReference>
<dbReference type="PROSITE" id="PS50883">
    <property type="entry name" value="EAL"/>
    <property type="match status" value="1"/>
</dbReference>
<feature type="domain" description="EAL" evidence="3">
    <location>
        <begin position="463"/>
        <end position="717"/>
    </location>
</feature>
<keyword evidence="6" id="KW-1185">Reference proteome</keyword>
<dbReference type="Pfam" id="PF00990">
    <property type="entry name" value="GGDEF"/>
    <property type="match status" value="1"/>
</dbReference>
<dbReference type="PANTHER" id="PTHR44757">
    <property type="entry name" value="DIGUANYLATE CYCLASE DGCP"/>
    <property type="match status" value="1"/>
</dbReference>
<dbReference type="Gene3D" id="3.20.20.450">
    <property type="entry name" value="EAL domain"/>
    <property type="match status" value="1"/>
</dbReference>
<evidence type="ECO:0000259" key="3">
    <source>
        <dbReference type="PROSITE" id="PS50883"/>
    </source>
</evidence>
<evidence type="ECO:0000313" key="6">
    <source>
        <dbReference type="Proteomes" id="UP000008291"/>
    </source>
</evidence>
<dbReference type="STRING" id="292415.Tbd_1006"/>
<dbReference type="SUPFAM" id="SSF55073">
    <property type="entry name" value="Nucleotide cyclase"/>
    <property type="match status" value="1"/>
</dbReference>
<dbReference type="GO" id="GO:0071111">
    <property type="term" value="F:cyclic-guanylate-specific phosphodiesterase activity"/>
    <property type="evidence" value="ECO:0007669"/>
    <property type="project" value="UniProtKB-EC"/>
</dbReference>